<dbReference type="PIRSF" id="PIRSF000238">
    <property type="entry name" value="AhpF"/>
    <property type="match status" value="1"/>
</dbReference>
<evidence type="ECO:0000256" key="2">
    <source>
        <dbReference type="ARBA" id="ARBA00009333"/>
    </source>
</evidence>
<dbReference type="RefSeq" id="WP_115361042.1">
    <property type="nucleotide sequence ID" value="NZ_QDKL01000002.1"/>
</dbReference>
<evidence type="ECO:0000256" key="3">
    <source>
        <dbReference type="ARBA" id="ARBA00011738"/>
    </source>
</evidence>
<evidence type="ECO:0000313" key="13">
    <source>
        <dbReference type="Proteomes" id="UP000443582"/>
    </source>
</evidence>
<sequence length="516" mass="56067">MLDNAIIEQLKSVYANLESEIGLVYSESSNSKQQELVEMLESIAGTSPKISTKSSGETYDYPHFEIQVNGKANGIKFSGIPGGHEFTSLILAILNSDLKGKLPDDMIINRIKALKGSIDLKTYISLSCENCPDIVQALNLMAIYKEDFTHEMIDGEFVQDEIKELKIQGVPSVIHDKDLVHSGKSSLVDLLEKLEERFGKDESSTSNETKDLGEYDVIVIGGGPAGASSAVYTARKGLKTAIITDRVGGQMQDTKGIENFISVPYTEGPELSAALGKHVSEYDIKLLEHRRVDNIENGELKTLFLNSGEVVKTKSLIIATGAKWRELGVEGEKDYLGRGVAYCPHCDGPYYKGKDVSVIGGGNSGVEAAIDLAGIVKSVTVVEFAPELKADQVLIDKLESLKNVTIIKNARTDKVIGDGEKVVALEYEDRDSGDIKKIDLDGVFVQIGLVPNTAFLGDLVEKNKFGEIIVTDKCRTNQERIYAAGDVTTVPYKQIIISMGEGAKAGLTAFEDLMLS</sequence>
<dbReference type="InterPro" id="IPR008255">
    <property type="entry name" value="Pyr_nucl-diS_OxRdtase_2_AS"/>
</dbReference>
<feature type="domain" description="Thioredoxin-like fold" evidence="11">
    <location>
        <begin position="124"/>
        <end position="194"/>
    </location>
</feature>
<evidence type="ECO:0000313" key="12">
    <source>
        <dbReference type="EMBL" id="RZF21547.1"/>
    </source>
</evidence>
<keyword evidence="4" id="KW-0285">Flavoprotein</keyword>
<dbReference type="Pfam" id="PF07992">
    <property type="entry name" value="Pyr_redox_2"/>
    <property type="match status" value="1"/>
</dbReference>
<dbReference type="InterPro" id="IPR012336">
    <property type="entry name" value="Thioredoxin-like_fold"/>
</dbReference>
<keyword evidence="5" id="KW-0274">FAD</keyword>
<evidence type="ECO:0000256" key="9">
    <source>
        <dbReference type="ARBA" id="ARBA00023284"/>
    </source>
</evidence>
<dbReference type="Pfam" id="PF13192">
    <property type="entry name" value="Thioredoxin_3"/>
    <property type="match status" value="1"/>
</dbReference>
<dbReference type="CDD" id="cd02974">
    <property type="entry name" value="AhpF_NTD_N"/>
    <property type="match status" value="1"/>
</dbReference>
<dbReference type="PROSITE" id="PS00573">
    <property type="entry name" value="PYRIDINE_REDOX_2"/>
    <property type="match status" value="1"/>
</dbReference>
<dbReference type="InterPro" id="IPR036249">
    <property type="entry name" value="Thioredoxin-like_sf"/>
</dbReference>
<dbReference type="SUPFAM" id="SSF51905">
    <property type="entry name" value="FAD/NAD(P)-binding domain"/>
    <property type="match status" value="1"/>
</dbReference>
<dbReference type="InterPro" id="IPR023753">
    <property type="entry name" value="FAD/NAD-binding_dom"/>
</dbReference>
<keyword evidence="8" id="KW-1015">Disulfide bond</keyword>
<evidence type="ECO:0000256" key="7">
    <source>
        <dbReference type="ARBA" id="ARBA00023027"/>
    </source>
</evidence>
<comment type="caution">
    <text evidence="12">The sequence shown here is derived from an EMBL/GenBank/DDBJ whole genome shotgun (WGS) entry which is preliminary data.</text>
</comment>
<dbReference type="InterPro" id="IPR044142">
    <property type="entry name" value="AhpF_NTD_N"/>
</dbReference>
<comment type="similarity">
    <text evidence="2">Belongs to the class-II pyridine nucleotide-disulfide oxidoreductase family.</text>
</comment>
<proteinExistence type="inferred from homology"/>
<accession>A0ABY0IJP2</accession>
<comment type="subunit">
    <text evidence="3">Homodimer.</text>
</comment>
<evidence type="ECO:0000256" key="5">
    <source>
        <dbReference type="ARBA" id="ARBA00022827"/>
    </source>
</evidence>
<evidence type="ECO:0000259" key="10">
    <source>
        <dbReference type="Pfam" id="PF07992"/>
    </source>
</evidence>
<evidence type="ECO:0000256" key="8">
    <source>
        <dbReference type="ARBA" id="ARBA00023157"/>
    </source>
</evidence>
<dbReference type="Proteomes" id="UP000443582">
    <property type="component" value="Unassembled WGS sequence"/>
</dbReference>
<dbReference type="PRINTS" id="PR00469">
    <property type="entry name" value="PNDRDTASEII"/>
</dbReference>
<evidence type="ECO:0000259" key="11">
    <source>
        <dbReference type="Pfam" id="PF13192"/>
    </source>
</evidence>
<gene>
    <name evidence="12" type="primary">ahpF</name>
    <name evidence="12" type="ORF">DAY19_07615</name>
</gene>
<dbReference type="NCBIfam" id="TIGR03140">
    <property type="entry name" value="AhpF"/>
    <property type="match status" value="1"/>
</dbReference>
<evidence type="ECO:0000256" key="6">
    <source>
        <dbReference type="ARBA" id="ARBA00023002"/>
    </source>
</evidence>
<keyword evidence="6" id="KW-0560">Oxidoreductase</keyword>
<keyword evidence="13" id="KW-1185">Reference proteome</keyword>
<reference evidence="13" key="1">
    <citation type="journal article" date="2019" name="Int. J. Syst. Evol. Microbiol.">
        <title>Halobacteriovorax valvorus sp. nov., a novel prokaryotic predator isolated from coastal seawater of China.</title>
        <authorList>
            <person name="Chen M.-X."/>
        </authorList>
    </citation>
    <scope>NUCLEOTIDE SEQUENCE [LARGE SCALE GENOMIC DNA]</scope>
    <source>
        <strain evidence="13">BL9</strain>
    </source>
</reference>
<feature type="domain" description="FAD/NAD(P)-binding" evidence="10">
    <location>
        <begin position="215"/>
        <end position="501"/>
    </location>
</feature>
<name>A0ABY0IJP2_9BACT</name>
<dbReference type="Gene3D" id="3.50.50.60">
    <property type="entry name" value="FAD/NAD(P)-binding domain"/>
    <property type="match status" value="2"/>
</dbReference>
<dbReference type="Gene3D" id="3.40.30.80">
    <property type="match status" value="1"/>
</dbReference>
<organism evidence="12 13">
    <name type="scientific">Halobacteriovorax vibrionivorans</name>
    <dbReference type="NCBI Taxonomy" id="2152716"/>
    <lineage>
        <taxon>Bacteria</taxon>
        <taxon>Pseudomonadati</taxon>
        <taxon>Bdellovibrionota</taxon>
        <taxon>Bacteriovoracia</taxon>
        <taxon>Bacteriovoracales</taxon>
        <taxon>Halobacteriovoraceae</taxon>
        <taxon>Halobacteriovorax</taxon>
    </lineage>
</organism>
<keyword evidence="9" id="KW-0676">Redox-active center</keyword>
<dbReference type="PANTHER" id="PTHR48105">
    <property type="entry name" value="THIOREDOXIN REDUCTASE 1-RELATED-RELATED"/>
    <property type="match status" value="1"/>
</dbReference>
<keyword evidence="7" id="KW-0520">NAD</keyword>
<dbReference type="PRINTS" id="PR00368">
    <property type="entry name" value="FADPNR"/>
</dbReference>
<protein>
    <submittedName>
        <fullName evidence="12">Alkyl hydroperoxide reductase subunit F</fullName>
    </submittedName>
</protein>
<evidence type="ECO:0000256" key="4">
    <source>
        <dbReference type="ARBA" id="ARBA00022630"/>
    </source>
</evidence>
<evidence type="ECO:0000256" key="1">
    <source>
        <dbReference type="ARBA" id="ARBA00001974"/>
    </source>
</evidence>
<comment type="cofactor">
    <cofactor evidence="1">
        <name>FAD</name>
        <dbReference type="ChEBI" id="CHEBI:57692"/>
    </cofactor>
</comment>
<dbReference type="InterPro" id="IPR036188">
    <property type="entry name" value="FAD/NAD-bd_sf"/>
</dbReference>
<dbReference type="EMBL" id="QDKL01000002">
    <property type="protein sequence ID" value="RZF21547.1"/>
    <property type="molecule type" value="Genomic_DNA"/>
</dbReference>
<dbReference type="SUPFAM" id="SSF52833">
    <property type="entry name" value="Thioredoxin-like"/>
    <property type="match status" value="2"/>
</dbReference>
<dbReference type="InterPro" id="IPR012081">
    <property type="entry name" value="Alkyl_hydroperoxide_Rdtase_suF"/>
</dbReference>
<dbReference type="InterPro" id="IPR050097">
    <property type="entry name" value="Ferredoxin-NADP_redctase_2"/>
</dbReference>